<keyword evidence="2" id="KW-1185">Reference proteome</keyword>
<evidence type="ECO:0000313" key="1">
    <source>
        <dbReference type="EMBL" id="MCL1118513.1"/>
    </source>
</evidence>
<name>A0ABT0L455_9GAMM</name>
<dbReference type="Proteomes" id="UP001203212">
    <property type="component" value="Unassembled WGS sequence"/>
</dbReference>
<organism evidence="1 2">
    <name type="scientific">Shewanella aestuarii</name>
    <dbReference type="NCBI Taxonomy" id="1028752"/>
    <lineage>
        <taxon>Bacteria</taxon>
        <taxon>Pseudomonadati</taxon>
        <taxon>Pseudomonadota</taxon>
        <taxon>Gammaproteobacteria</taxon>
        <taxon>Alteromonadales</taxon>
        <taxon>Shewanellaceae</taxon>
        <taxon>Shewanella</taxon>
    </lineage>
</organism>
<accession>A0ABT0L455</accession>
<protein>
    <submittedName>
        <fullName evidence="1">Uncharacterized protein</fullName>
    </submittedName>
</protein>
<evidence type="ECO:0000313" key="2">
    <source>
        <dbReference type="Proteomes" id="UP001203212"/>
    </source>
</evidence>
<dbReference type="EMBL" id="JAKILK010000011">
    <property type="protein sequence ID" value="MCL1118513.1"/>
    <property type="molecule type" value="Genomic_DNA"/>
</dbReference>
<comment type="caution">
    <text evidence="1">The sequence shown here is derived from an EMBL/GenBank/DDBJ whole genome shotgun (WGS) entry which is preliminary data.</text>
</comment>
<proteinExistence type="predicted"/>
<sequence length="59" mass="6425">MQSFSVKLECSSGIKVNLSFNSQPIASLLNTVCSVEGNLLAIYYPYQGLSIQNVLNISQ</sequence>
<reference evidence="1 2" key="1">
    <citation type="submission" date="2022-01" db="EMBL/GenBank/DDBJ databases">
        <title>Whole genome-based taxonomy of the Shewanellaceae.</title>
        <authorList>
            <person name="Martin-Rodriguez A.J."/>
        </authorList>
    </citation>
    <scope>NUCLEOTIDE SEQUENCE [LARGE SCALE GENOMIC DNA]</scope>
    <source>
        <strain evidence="1 2">JCM 17801</strain>
    </source>
</reference>
<gene>
    <name evidence="1" type="ORF">L2689_14835</name>
</gene>
<dbReference type="RefSeq" id="WP_188843329.1">
    <property type="nucleotide sequence ID" value="NZ_BMOT01000013.1"/>
</dbReference>